<evidence type="ECO:0000313" key="2">
    <source>
        <dbReference type="EMBL" id="QKO02477.1"/>
    </source>
</evidence>
<keyword evidence="1" id="KW-1133">Transmembrane helix</keyword>
<dbReference type="InterPro" id="IPR035353">
    <property type="entry name" value="Gp79"/>
</dbReference>
<accession>A0A6N0A7A7</accession>
<proteinExistence type="predicted"/>
<dbReference type="Proteomes" id="UP000509248">
    <property type="component" value="Segment"/>
</dbReference>
<dbReference type="Pfam" id="PF17463">
    <property type="entry name" value="GP79"/>
    <property type="match status" value="1"/>
</dbReference>
<organism evidence="2 3">
    <name type="scientific">Mycobacterium phage DroogsArmy</name>
    <dbReference type="NCBI Taxonomy" id="2744011"/>
    <lineage>
        <taxon>Viruses</taxon>
        <taxon>Duplodnaviria</taxon>
        <taxon>Heunggongvirae</taxon>
        <taxon>Uroviricota</taxon>
        <taxon>Caudoviricetes</taxon>
        <taxon>Timshelvirus</taxon>
        <taxon>Timshelvirus droogsarmy</taxon>
    </lineage>
</organism>
<sequence length="108" mass="11324">MEPPPATDHTQPTKGNTMSNIARFIAGGVVGIAIVFGILAVTFAVAHISDPFAQDSFPCQEDEVLGYAPQFGPDNTGCMHVEGLFIDSTGNAYLNPTSADLAPKGTDR</sequence>
<reference evidence="2 3" key="1">
    <citation type="submission" date="2020-06" db="EMBL/GenBank/DDBJ databases">
        <authorList>
            <person name="Fast K.M."/>
            <person name="Johnson K."/>
            <person name="Mayfield K.N."/>
            <person name="Stephens L.A."/>
            <person name="Reid T.H."/>
            <person name="Ryan E.D."/>
            <person name="Keener T.W."/>
            <person name="Sandel M.W."/>
            <person name="Garlena R.A."/>
            <person name="Russell D.A."/>
            <person name="Pope W.H."/>
            <person name="Jacobs-Sera D."/>
            <person name="Hatfull G.F."/>
        </authorList>
    </citation>
    <scope>NUCLEOTIDE SEQUENCE [LARGE SCALE GENOMIC DNA]</scope>
</reference>
<keyword evidence="3" id="KW-1185">Reference proteome</keyword>
<keyword evidence="1" id="KW-0812">Transmembrane</keyword>
<gene>
    <name evidence="2" type="primary">81</name>
    <name evidence="2" type="ORF">SEA_DROOGSARMY_81</name>
</gene>
<feature type="transmembrane region" description="Helical" evidence="1">
    <location>
        <begin position="21"/>
        <end position="46"/>
    </location>
</feature>
<name>A0A6N0A7A7_9CAUD</name>
<evidence type="ECO:0000313" key="3">
    <source>
        <dbReference type="Proteomes" id="UP000509248"/>
    </source>
</evidence>
<evidence type="ECO:0008006" key="4">
    <source>
        <dbReference type="Google" id="ProtNLM"/>
    </source>
</evidence>
<keyword evidence="1" id="KW-0472">Membrane</keyword>
<dbReference type="KEGG" id="vg:64871668"/>
<evidence type="ECO:0000256" key="1">
    <source>
        <dbReference type="SAM" id="Phobius"/>
    </source>
</evidence>
<dbReference type="RefSeq" id="YP_010062035.1">
    <property type="nucleotide sequence ID" value="NC_054789.1"/>
</dbReference>
<protein>
    <recommendedName>
        <fullName evidence="4">Transmembrane protein</fullName>
    </recommendedName>
</protein>
<dbReference type="EMBL" id="MT553337">
    <property type="protein sequence ID" value="QKO02477.1"/>
    <property type="molecule type" value="Genomic_DNA"/>
</dbReference>
<dbReference type="GeneID" id="64871668"/>